<proteinExistence type="predicted"/>
<keyword evidence="1" id="KW-1133">Transmembrane helix</keyword>
<reference evidence="2 3" key="1">
    <citation type="submission" date="2024-02" db="EMBL/GenBank/DDBJ databases">
        <authorList>
            <person name="Chen Y."/>
            <person name="Shah S."/>
            <person name="Dougan E. K."/>
            <person name="Thang M."/>
            <person name="Chan C."/>
        </authorList>
    </citation>
    <scope>NUCLEOTIDE SEQUENCE [LARGE SCALE GENOMIC DNA]</scope>
</reference>
<gene>
    <name evidence="2" type="ORF">SCF082_LOCUS29591</name>
</gene>
<sequence>MAAALADLGRVALDVLLAVGPWVSSEHVAKSQHVVQMRHSRLESFQEGVRDMLDEHLDSSQNLTLKSTLLFGFCTAILVEGFPPQKMESEMCVDVFLFLVPWGICWLFQSMTFAVLYQPGWPNPPRGGGGAVLREGGQRTTQHDITTCHRAAA</sequence>
<keyword evidence="1" id="KW-0472">Membrane</keyword>
<protein>
    <submittedName>
        <fullName evidence="2">DUF1995 domain-containing protein</fullName>
    </submittedName>
</protein>
<accession>A0ABP0MWY2</accession>
<evidence type="ECO:0000313" key="2">
    <source>
        <dbReference type="EMBL" id="CAK9054534.1"/>
    </source>
</evidence>
<keyword evidence="1" id="KW-0812">Transmembrane</keyword>
<name>A0ABP0MWY2_9DINO</name>
<organism evidence="2 3">
    <name type="scientific">Durusdinium trenchii</name>
    <dbReference type="NCBI Taxonomy" id="1381693"/>
    <lineage>
        <taxon>Eukaryota</taxon>
        <taxon>Sar</taxon>
        <taxon>Alveolata</taxon>
        <taxon>Dinophyceae</taxon>
        <taxon>Suessiales</taxon>
        <taxon>Symbiodiniaceae</taxon>
        <taxon>Durusdinium</taxon>
    </lineage>
</organism>
<keyword evidence="3" id="KW-1185">Reference proteome</keyword>
<evidence type="ECO:0000313" key="3">
    <source>
        <dbReference type="Proteomes" id="UP001642464"/>
    </source>
</evidence>
<comment type="caution">
    <text evidence="2">The sequence shown here is derived from an EMBL/GenBank/DDBJ whole genome shotgun (WGS) entry which is preliminary data.</text>
</comment>
<dbReference type="Proteomes" id="UP001642464">
    <property type="component" value="Unassembled WGS sequence"/>
</dbReference>
<feature type="transmembrane region" description="Helical" evidence="1">
    <location>
        <begin position="95"/>
        <end position="117"/>
    </location>
</feature>
<dbReference type="EMBL" id="CAXAMM010024002">
    <property type="protein sequence ID" value="CAK9054534.1"/>
    <property type="molecule type" value="Genomic_DNA"/>
</dbReference>
<evidence type="ECO:0000256" key="1">
    <source>
        <dbReference type="SAM" id="Phobius"/>
    </source>
</evidence>